<dbReference type="InterPro" id="IPR008808">
    <property type="entry name" value="Powdery_mildew-R_dom"/>
</dbReference>
<dbReference type="InterPro" id="IPR032675">
    <property type="entry name" value="LRR_dom_sf"/>
</dbReference>
<dbReference type="InterPro" id="IPR027417">
    <property type="entry name" value="P-loop_NTPase"/>
</dbReference>
<feature type="domain" description="RPW8" evidence="4">
    <location>
        <begin position="1"/>
        <end position="150"/>
    </location>
</feature>
<reference evidence="6" key="1">
    <citation type="journal article" date="2017" name="Front. Plant Sci.">
        <title>Climate Clever Clovers: New Paradigm to Reduce the Environmental Footprint of Ruminants by Breeding Low Methanogenic Forages Utilizing Haplotype Variation.</title>
        <authorList>
            <person name="Kaur P."/>
            <person name="Appels R."/>
            <person name="Bayer P.E."/>
            <person name="Keeble-Gagnere G."/>
            <person name="Wang J."/>
            <person name="Hirakawa H."/>
            <person name="Shirasawa K."/>
            <person name="Vercoe P."/>
            <person name="Stefanova K."/>
            <person name="Durmic Z."/>
            <person name="Nichols P."/>
            <person name="Revell C."/>
            <person name="Isobe S.N."/>
            <person name="Edwards D."/>
            <person name="Erskine W."/>
        </authorList>
    </citation>
    <scope>NUCLEOTIDE SEQUENCE [LARGE SCALE GENOMIC DNA]</scope>
    <source>
        <strain evidence="6">cv. Daliak</strain>
    </source>
</reference>
<dbReference type="SUPFAM" id="SSF52540">
    <property type="entry name" value="P-loop containing nucleoside triphosphate hydrolases"/>
    <property type="match status" value="1"/>
</dbReference>
<dbReference type="Pfam" id="PF05659">
    <property type="entry name" value="RPW8"/>
    <property type="match status" value="1"/>
</dbReference>
<evidence type="ECO:0000313" key="5">
    <source>
        <dbReference type="EMBL" id="GAU17402.1"/>
    </source>
</evidence>
<dbReference type="Gene3D" id="1.10.8.430">
    <property type="entry name" value="Helical domain of apoptotic protease-activating factors"/>
    <property type="match status" value="1"/>
</dbReference>
<evidence type="ECO:0000256" key="2">
    <source>
        <dbReference type="ARBA" id="ARBA00022737"/>
    </source>
</evidence>
<protein>
    <recommendedName>
        <fullName evidence="4">RPW8 domain-containing protein</fullName>
    </recommendedName>
</protein>
<dbReference type="PROSITE" id="PS51153">
    <property type="entry name" value="RPW8"/>
    <property type="match status" value="1"/>
</dbReference>
<gene>
    <name evidence="5" type="ORF">TSUD_232780</name>
</gene>
<dbReference type="EMBL" id="DF973170">
    <property type="protein sequence ID" value="GAU17402.1"/>
    <property type="molecule type" value="Genomic_DNA"/>
</dbReference>
<dbReference type="GO" id="GO:0043531">
    <property type="term" value="F:ADP binding"/>
    <property type="evidence" value="ECO:0007669"/>
    <property type="project" value="InterPro"/>
</dbReference>
<dbReference type="PANTHER" id="PTHR36766:SF28">
    <property type="entry name" value="PLANT BROAD-SPECTRUM MILDEW RESISTANCE PROTEIN RPW8"/>
    <property type="match status" value="1"/>
</dbReference>
<dbReference type="Gene3D" id="1.10.10.10">
    <property type="entry name" value="Winged helix-like DNA-binding domain superfamily/Winged helix DNA-binding domain"/>
    <property type="match status" value="1"/>
</dbReference>
<dbReference type="PANTHER" id="PTHR36766">
    <property type="entry name" value="PLANT BROAD-SPECTRUM MILDEW RESISTANCE PROTEIN RPW8"/>
    <property type="match status" value="1"/>
</dbReference>
<dbReference type="Pfam" id="PF00931">
    <property type="entry name" value="NB-ARC"/>
    <property type="match status" value="1"/>
</dbReference>
<dbReference type="InterPro" id="IPR036388">
    <property type="entry name" value="WH-like_DNA-bd_sf"/>
</dbReference>
<evidence type="ECO:0000256" key="3">
    <source>
        <dbReference type="ARBA" id="ARBA00022821"/>
    </source>
</evidence>
<dbReference type="SUPFAM" id="SSF52047">
    <property type="entry name" value="RNI-like"/>
    <property type="match status" value="1"/>
</dbReference>
<dbReference type="Proteomes" id="UP000242715">
    <property type="component" value="Unassembled WGS sequence"/>
</dbReference>
<keyword evidence="6" id="KW-1185">Reference proteome</keyword>
<dbReference type="PRINTS" id="PR00364">
    <property type="entry name" value="DISEASERSIST"/>
</dbReference>
<evidence type="ECO:0000313" key="6">
    <source>
        <dbReference type="Proteomes" id="UP000242715"/>
    </source>
</evidence>
<dbReference type="Gene3D" id="3.40.50.300">
    <property type="entry name" value="P-loop containing nucleotide triphosphate hydrolases"/>
    <property type="match status" value="1"/>
</dbReference>
<proteinExistence type="inferred from homology"/>
<dbReference type="InterPro" id="IPR042197">
    <property type="entry name" value="Apaf_helical"/>
</dbReference>
<evidence type="ECO:0000256" key="1">
    <source>
        <dbReference type="ARBA" id="ARBA00008894"/>
    </source>
</evidence>
<dbReference type="Pfam" id="PF23598">
    <property type="entry name" value="LRR_14"/>
    <property type="match status" value="1"/>
</dbReference>
<organism evidence="5 6">
    <name type="scientific">Trifolium subterraneum</name>
    <name type="common">Subterranean clover</name>
    <dbReference type="NCBI Taxonomy" id="3900"/>
    <lineage>
        <taxon>Eukaryota</taxon>
        <taxon>Viridiplantae</taxon>
        <taxon>Streptophyta</taxon>
        <taxon>Embryophyta</taxon>
        <taxon>Tracheophyta</taxon>
        <taxon>Spermatophyta</taxon>
        <taxon>Magnoliopsida</taxon>
        <taxon>eudicotyledons</taxon>
        <taxon>Gunneridae</taxon>
        <taxon>Pentapetalae</taxon>
        <taxon>rosids</taxon>
        <taxon>fabids</taxon>
        <taxon>Fabales</taxon>
        <taxon>Fabaceae</taxon>
        <taxon>Papilionoideae</taxon>
        <taxon>50 kb inversion clade</taxon>
        <taxon>NPAAA clade</taxon>
        <taxon>Hologalegina</taxon>
        <taxon>IRL clade</taxon>
        <taxon>Trifolieae</taxon>
        <taxon>Trifolium</taxon>
    </lineage>
</organism>
<keyword evidence="3" id="KW-0611">Plant defense</keyword>
<accession>A0A2Z6LN44</accession>
<dbReference type="OrthoDB" id="2016095at2759"/>
<dbReference type="AlphaFoldDB" id="A0A2Z6LN44"/>
<name>A0A2Z6LN44_TRISU</name>
<comment type="similarity">
    <text evidence="1">Belongs to the disease resistance NB-LRR family.</text>
</comment>
<dbReference type="GO" id="GO:0006952">
    <property type="term" value="P:defense response"/>
    <property type="evidence" value="ECO:0007669"/>
    <property type="project" value="UniProtKB-KW"/>
</dbReference>
<evidence type="ECO:0000259" key="4">
    <source>
        <dbReference type="PROSITE" id="PS51153"/>
    </source>
</evidence>
<dbReference type="Gene3D" id="3.80.10.10">
    <property type="entry name" value="Ribonuclease Inhibitor"/>
    <property type="match status" value="1"/>
</dbReference>
<keyword evidence="2" id="KW-0677">Repeat</keyword>
<dbReference type="InterPro" id="IPR002182">
    <property type="entry name" value="NB-ARC"/>
</dbReference>
<dbReference type="InterPro" id="IPR055414">
    <property type="entry name" value="LRR_R13L4/SHOC2-like"/>
</dbReference>
<sequence>MAELLTGPAVGVSLAQTVNCALQIITKGRKFRQTLKTNIETLDALAPLVEEMKGFNDLLDRPSEEIERLEKHMREGKEIVEKSKKFTWRKFFSFPGQQVKLKKQDDKLKRDLSVIVQAQNKRDLMEVLTKVNGIFEFLMKNLGQFDGIQIRGLRGAPDEPQCIGMVEPLKKLKSEMMKDSVSVLVLTGLGGSGKTTLAKKFCWDKQIKGKFGKNIFFFTVSKTPNWKIIAQTLFEYCGGQVPEFSNDEDAIHRLRILLSVVGRNPILLVLDDVWPGSESLVENFKFEMPDYKILVTSRVAFRRFGTPCKLDPLGHDHAVSLFRHFAQLNESSSYMPDIAQLNESSSYMPDKNLVDKIVKGCKGSPLALQVTAGSLCRQPFEKWQNMKRRLKSQTIFESNSTKLLSRLQQSLDILEDKNEECFLDLGLFPNDQTIPVTVLIDMWATLYNLDEDGTDAMDNVNDLSNVNLINVIATRSDGQRSVVDSVKQQFHHRRGLYLQVLRCLSQRQRDTENRERVRVREWNCVPDSPVKESLYSCPQRWAKGGVDELNGSMSRSTWNACGLLVCRAGASLYWVCPVIRAGVNLGQKVATETDMYYNNHYVMMHDLLRELATHQSKREPFEQRKRLMIDLNGDERPVWWIGPNQQGIISRMYSFITGILVKQKQIKVAARILSISTDESFSSDWCDMQPDEAEVLILNLRSDKYSLPDFTEKMIKLKVLIVINYDALPNLVELSIDYCNDLIKLPDGFCNITTLKKLSITNCHKLSAIPQDIGKLENLELLRLCSCSDLEGMPESVAGLTKLRCLDISDCVNLPKLPDDIGELQKLEKLSMKGCSKLSVLPDSVIYFENLEHEMHVICDEERGTLWERFPNIPKLKIDIPKVEINLNWLHGTRS</sequence>